<dbReference type="EC" id="3.1.3.48" evidence="15"/>
<dbReference type="EMBL" id="JACMRX010000001">
    <property type="protein sequence ID" value="KAF7998082.1"/>
    <property type="molecule type" value="Genomic_DNA"/>
</dbReference>
<dbReference type="Proteomes" id="UP000639338">
    <property type="component" value="Unassembled WGS sequence"/>
</dbReference>
<evidence type="ECO:0000256" key="6">
    <source>
        <dbReference type="ARBA" id="ARBA00022842"/>
    </source>
</evidence>
<name>A0A834Y576_APHGI</name>
<comment type="cofactor">
    <cofactor evidence="14 15">
        <name>Mg(2+)</name>
        <dbReference type="ChEBI" id="CHEBI:18420"/>
    </cofactor>
    <text evidence="14 15">Binds 1 Mg(2+) ion per subunit.</text>
</comment>
<keyword evidence="18" id="KW-1185">Reference proteome</keyword>
<feature type="active site" description="Proton donor" evidence="13">
    <location>
        <position position="276"/>
    </location>
</feature>
<dbReference type="GO" id="GO:0046872">
    <property type="term" value="F:metal ion binding"/>
    <property type="evidence" value="ECO:0007669"/>
    <property type="project" value="UniProtKB-KW"/>
</dbReference>
<evidence type="ECO:0000256" key="14">
    <source>
        <dbReference type="PIRSR" id="PIRSR628472-2"/>
    </source>
</evidence>
<keyword evidence="4 14" id="KW-0479">Metal-binding</keyword>
<protein>
    <recommendedName>
        <fullName evidence="15">Eyes absent homolog</fullName>
        <ecNumber evidence="15">3.1.3.48</ecNumber>
    </recommendedName>
</protein>
<feature type="binding site" evidence="14">
    <location>
        <position position="276"/>
    </location>
    <ligand>
        <name>Mg(2+)</name>
        <dbReference type="ChEBI" id="CHEBI:18420"/>
    </ligand>
</feature>
<evidence type="ECO:0000256" key="5">
    <source>
        <dbReference type="ARBA" id="ARBA00022801"/>
    </source>
</evidence>
<evidence type="ECO:0000256" key="9">
    <source>
        <dbReference type="ARBA" id="ARBA00023159"/>
    </source>
</evidence>
<feature type="binding site" evidence="14">
    <location>
        <position position="278"/>
    </location>
    <ligand>
        <name>Mg(2+)</name>
        <dbReference type="ChEBI" id="CHEBI:18420"/>
    </ligand>
</feature>
<dbReference type="NCBIfam" id="TIGR01658">
    <property type="entry name" value="EYA-cons_domain"/>
    <property type="match status" value="1"/>
</dbReference>
<dbReference type="InterPro" id="IPR038102">
    <property type="entry name" value="EYA_dom_sf"/>
</dbReference>
<evidence type="ECO:0000256" key="10">
    <source>
        <dbReference type="ARBA" id="ARBA00023163"/>
    </source>
</evidence>
<dbReference type="GO" id="GO:0005634">
    <property type="term" value="C:nucleus"/>
    <property type="evidence" value="ECO:0007669"/>
    <property type="project" value="UniProtKB-SubCell"/>
</dbReference>
<dbReference type="CDD" id="cd02601">
    <property type="entry name" value="HAD_Eya"/>
    <property type="match status" value="1"/>
</dbReference>
<evidence type="ECO:0000313" key="17">
    <source>
        <dbReference type="EMBL" id="KAF7998082.1"/>
    </source>
</evidence>
<keyword evidence="3" id="KW-0217">Developmental protein</keyword>
<dbReference type="AlphaFoldDB" id="A0A834Y576"/>
<proteinExistence type="inferred from homology"/>
<accession>A0A834Y576</accession>
<keyword evidence="11" id="KW-0539">Nucleus</keyword>
<keyword evidence="8 15" id="KW-0805">Transcription regulation</keyword>
<dbReference type="GO" id="GO:0045739">
    <property type="term" value="P:positive regulation of DNA repair"/>
    <property type="evidence" value="ECO:0007669"/>
    <property type="project" value="TreeGrafter"/>
</dbReference>
<evidence type="ECO:0000256" key="7">
    <source>
        <dbReference type="ARBA" id="ARBA00022912"/>
    </source>
</evidence>
<evidence type="ECO:0000256" key="2">
    <source>
        <dbReference type="ARBA" id="ARBA00010501"/>
    </source>
</evidence>
<comment type="subcellular location">
    <subcellularLocation>
        <location evidence="1">Nucleus</location>
    </subcellularLocation>
</comment>
<keyword evidence="5 15" id="KW-0378">Hydrolase</keyword>
<feature type="compositionally biased region" description="Basic and acidic residues" evidence="16">
    <location>
        <begin position="220"/>
        <end position="229"/>
    </location>
</feature>
<dbReference type="SFLD" id="SFLDG01129">
    <property type="entry name" value="C1.5:_HAD__Beta-PGM__Phosphata"/>
    <property type="match status" value="1"/>
</dbReference>
<evidence type="ECO:0000256" key="15">
    <source>
        <dbReference type="RuleBase" id="RU362036"/>
    </source>
</evidence>
<dbReference type="GO" id="GO:2001240">
    <property type="term" value="P:negative regulation of extrinsic apoptotic signaling pathway in absence of ligand"/>
    <property type="evidence" value="ECO:0007669"/>
    <property type="project" value="TreeGrafter"/>
</dbReference>
<evidence type="ECO:0000256" key="11">
    <source>
        <dbReference type="ARBA" id="ARBA00023242"/>
    </source>
</evidence>
<keyword evidence="10" id="KW-0804">Transcription</keyword>
<evidence type="ECO:0000256" key="12">
    <source>
        <dbReference type="ARBA" id="ARBA00051722"/>
    </source>
</evidence>
<evidence type="ECO:0000256" key="16">
    <source>
        <dbReference type="SAM" id="MobiDB-lite"/>
    </source>
</evidence>
<feature type="compositionally biased region" description="Polar residues" evidence="16">
    <location>
        <begin position="252"/>
        <end position="264"/>
    </location>
</feature>
<keyword evidence="7 15" id="KW-0904">Protein phosphatase</keyword>
<dbReference type="SFLD" id="SFLDS00003">
    <property type="entry name" value="Haloacid_Dehalogenase"/>
    <property type="match status" value="1"/>
</dbReference>
<dbReference type="GO" id="GO:0030154">
    <property type="term" value="P:cell differentiation"/>
    <property type="evidence" value="ECO:0007669"/>
    <property type="project" value="TreeGrafter"/>
</dbReference>
<evidence type="ECO:0000256" key="8">
    <source>
        <dbReference type="ARBA" id="ARBA00023015"/>
    </source>
</evidence>
<dbReference type="PANTHER" id="PTHR10190:SF16">
    <property type="entry name" value="DEVELOPMENTAL PROTEIN EYES ABSENT"/>
    <property type="match status" value="1"/>
</dbReference>
<feature type="region of interest" description="Disordered" evidence="16">
    <location>
        <begin position="210"/>
        <end position="264"/>
    </location>
</feature>
<dbReference type="InterPro" id="IPR028472">
    <property type="entry name" value="EYA"/>
</dbReference>
<dbReference type="InterPro" id="IPR042577">
    <property type="entry name" value="EYA_dom_metazoan"/>
</dbReference>
<dbReference type="FunFam" id="3.40.50.12350:FF:000001">
    <property type="entry name" value="Eyes absent homolog"/>
    <property type="match status" value="1"/>
</dbReference>
<dbReference type="Pfam" id="PF00702">
    <property type="entry name" value="Hydrolase"/>
    <property type="match status" value="1"/>
</dbReference>
<comment type="similarity">
    <text evidence="2 15">Belongs to the HAD-like hydrolase superfamily. EYA family.</text>
</comment>
<evidence type="ECO:0000256" key="13">
    <source>
        <dbReference type="PIRSR" id="PIRSR628472-1"/>
    </source>
</evidence>
<feature type="active site" description="Proton donor" evidence="13">
    <location>
        <position position="278"/>
    </location>
</feature>
<feature type="binding site" evidence="14">
    <location>
        <position position="504"/>
    </location>
    <ligand>
        <name>Mg(2+)</name>
        <dbReference type="ChEBI" id="CHEBI:18420"/>
    </ligand>
</feature>
<organism evidence="17 18">
    <name type="scientific">Aphidius gifuensis</name>
    <name type="common">Parasitoid wasp</name>
    <dbReference type="NCBI Taxonomy" id="684658"/>
    <lineage>
        <taxon>Eukaryota</taxon>
        <taxon>Metazoa</taxon>
        <taxon>Ecdysozoa</taxon>
        <taxon>Arthropoda</taxon>
        <taxon>Hexapoda</taxon>
        <taxon>Insecta</taxon>
        <taxon>Pterygota</taxon>
        <taxon>Neoptera</taxon>
        <taxon>Endopterygota</taxon>
        <taxon>Hymenoptera</taxon>
        <taxon>Apocrita</taxon>
        <taxon>Ichneumonoidea</taxon>
        <taxon>Braconidae</taxon>
        <taxon>Aphidiinae</taxon>
        <taxon>Aphidius</taxon>
    </lineage>
</organism>
<reference evidence="17 18" key="1">
    <citation type="submission" date="2020-08" db="EMBL/GenBank/DDBJ databases">
        <title>Aphidius gifuensis genome sequencing and assembly.</title>
        <authorList>
            <person name="Du Z."/>
        </authorList>
    </citation>
    <scope>NUCLEOTIDE SEQUENCE [LARGE SCALE GENOMIC DNA]</scope>
    <source>
        <strain evidence="17">YNYX2018</strain>
        <tissue evidence="17">Adults</tissue>
    </source>
</reference>
<gene>
    <name evidence="17" type="ORF">HCN44_009480</name>
</gene>
<dbReference type="OrthoDB" id="167668at2759"/>
<comment type="catalytic activity">
    <reaction evidence="12 15">
        <text>O-phospho-L-tyrosyl-[protein] + H2O = L-tyrosyl-[protein] + phosphate</text>
        <dbReference type="Rhea" id="RHEA:10684"/>
        <dbReference type="Rhea" id="RHEA-COMP:10136"/>
        <dbReference type="Rhea" id="RHEA-COMP:20101"/>
        <dbReference type="ChEBI" id="CHEBI:15377"/>
        <dbReference type="ChEBI" id="CHEBI:43474"/>
        <dbReference type="ChEBI" id="CHEBI:46858"/>
        <dbReference type="ChEBI" id="CHEBI:61978"/>
        <dbReference type="EC" id="3.1.3.48"/>
    </reaction>
</comment>
<dbReference type="Gene3D" id="3.40.50.12350">
    <property type="match status" value="1"/>
</dbReference>
<evidence type="ECO:0000313" key="18">
    <source>
        <dbReference type="Proteomes" id="UP000639338"/>
    </source>
</evidence>
<sequence length="540" mass="60227">MLTEDNDPIKPTVVLDSIHSITSTGASLHHLRNVHNVTDTEVKNEIQECSEGENVHLDLDRCTSEYSTDDKDHEYQDSMEKVDYSSYYGANQYYNSFYNSPSYGSPTATKTSPGLQTSYLSSYTPPNPMTQYASYPTYNTGGTTFQPMGHQNISHQSTQKLDYSAYSNTCLYGNDRVPLHHQYSSYYPVPGYHPPPASFNIGNINFTEPPKPTGLNLDPIPHENVELTPREPVVSLSNEGTSAKPCKRGRRQSGSGNSIGSADTTEAGPDRIFIWDLDETIVVFHSLLTGQYATKHGKNPALLKQLAVGMEEMIFNLADTHFFFNDVEDCDQVHIDDVSSDDNGQDLSSYNFSTDGFHCASANNGICLQSGVRGGVDWMRKLAFRYRKIKEIYCNYRNNVGGLIGGSKREQWLQLRSDIEQVTDNWLTSTMKCLNLINKRSHCVNILVTTTGLVPALSKILLFGIGGIFPIENIYSSTKIGKESCFGRVVAKFGRRCTYVVIGDGPDEETAARAHNFPFWRINSHSDTQALYNALEMGFL</sequence>
<comment type="caution">
    <text evidence="17">The sequence shown here is derived from an EMBL/GenBank/DDBJ whole genome shotgun (WGS) entry which is preliminary data.</text>
</comment>
<evidence type="ECO:0000256" key="1">
    <source>
        <dbReference type="ARBA" id="ARBA00004123"/>
    </source>
</evidence>
<dbReference type="GO" id="GO:0004725">
    <property type="term" value="F:protein tyrosine phosphatase activity"/>
    <property type="evidence" value="ECO:0007669"/>
    <property type="project" value="UniProtKB-EC"/>
</dbReference>
<dbReference type="InterPro" id="IPR006545">
    <property type="entry name" value="EYA_dom"/>
</dbReference>
<keyword evidence="6 14" id="KW-0460">Magnesium</keyword>
<keyword evidence="9" id="KW-0010">Activator</keyword>
<dbReference type="PANTHER" id="PTHR10190">
    <property type="entry name" value="EYES ABSENT"/>
    <property type="match status" value="1"/>
</dbReference>
<evidence type="ECO:0000256" key="4">
    <source>
        <dbReference type="ARBA" id="ARBA00022723"/>
    </source>
</evidence>
<evidence type="ECO:0000256" key="3">
    <source>
        <dbReference type="ARBA" id="ARBA00022473"/>
    </source>
</evidence>